<evidence type="ECO:0000259" key="1">
    <source>
        <dbReference type="PROSITE" id="PS50883"/>
    </source>
</evidence>
<dbReference type="PANTHER" id="PTHR33121">
    <property type="entry name" value="CYCLIC DI-GMP PHOSPHODIESTERASE PDEF"/>
    <property type="match status" value="1"/>
</dbReference>
<dbReference type="PROSITE" id="PS50883">
    <property type="entry name" value="EAL"/>
    <property type="match status" value="1"/>
</dbReference>
<comment type="caution">
    <text evidence="2">The sequence shown here is derived from an EMBL/GenBank/DDBJ whole genome shotgun (WGS) entry which is preliminary data.</text>
</comment>
<dbReference type="CDD" id="cd01948">
    <property type="entry name" value="EAL"/>
    <property type="match status" value="1"/>
</dbReference>
<reference evidence="2 3" key="1">
    <citation type="submission" date="2022-10" db="EMBL/GenBank/DDBJ databases">
        <title>Defluviimonas sp. nov., isolated from ocean surface water.</title>
        <authorList>
            <person name="He W."/>
            <person name="Wang L."/>
            <person name="Zhang D.-F."/>
        </authorList>
    </citation>
    <scope>NUCLEOTIDE SEQUENCE [LARGE SCALE GENOMIC DNA]</scope>
    <source>
        <strain evidence="2 3">WL0075</strain>
    </source>
</reference>
<dbReference type="RefSeq" id="WP_263720363.1">
    <property type="nucleotide sequence ID" value="NZ_JAOWLA010000003.1"/>
</dbReference>
<dbReference type="InterPro" id="IPR001633">
    <property type="entry name" value="EAL_dom"/>
</dbReference>
<dbReference type="InterPro" id="IPR050706">
    <property type="entry name" value="Cyclic-di-GMP_PDE-like"/>
</dbReference>
<gene>
    <name evidence="2" type="ORF">OE647_03950</name>
</gene>
<feature type="domain" description="EAL" evidence="1">
    <location>
        <begin position="27"/>
        <end position="277"/>
    </location>
</feature>
<accession>A0ABT2YYD8</accession>
<proteinExistence type="predicted"/>
<evidence type="ECO:0000313" key="2">
    <source>
        <dbReference type="EMBL" id="MCV2863891.1"/>
    </source>
</evidence>
<keyword evidence="3" id="KW-1185">Reference proteome</keyword>
<dbReference type="Gene3D" id="3.20.20.450">
    <property type="entry name" value="EAL domain"/>
    <property type="match status" value="1"/>
</dbReference>
<dbReference type="Proteomes" id="UP001652503">
    <property type="component" value="Unassembled WGS sequence"/>
</dbReference>
<dbReference type="EMBL" id="JAOWLA010000003">
    <property type="protein sequence ID" value="MCV2863891.1"/>
    <property type="molecule type" value="Genomic_DNA"/>
</dbReference>
<evidence type="ECO:0000313" key="3">
    <source>
        <dbReference type="Proteomes" id="UP001652503"/>
    </source>
</evidence>
<dbReference type="SUPFAM" id="SSF141868">
    <property type="entry name" value="EAL domain-like"/>
    <property type="match status" value="1"/>
</dbReference>
<dbReference type="SMART" id="SM00052">
    <property type="entry name" value="EAL"/>
    <property type="match status" value="1"/>
</dbReference>
<name>A0ABT2YYD8_9RHOB</name>
<dbReference type="Pfam" id="PF00563">
    <property type="entry name" value="EAL"/>
    <property type="match status" value="1"/>
</dbReference>
<dbReference type="InterPro" id="IPR035919">
    <property type="entry name" value="EAL_sf"/>
</dbReference>
<sequence>MTKARENRPCIDPSEESPLAAALAARDRNVIQMVEAAVQRKAVMLAFQPVVPASAPASPAFHEALIRVLDDAGRIIPACDFIDAIETTELGRDIDCLALEMGLAELRTTPGLRLSVNMSARSIGYPRWRETLRRGLAADPTLGERLILEITEASALVVPDLVTVFMRELQDQGLAFALDDFGAGFTSFRYLRNFYFDILKIDGQFIRGIADNRDNQCLTKALLSIAHHFDMFAVAEMVENGRDAAYLAEIGVDCLQGYHFGAPVVRPPWRARAEAQGRA</sequence>
<organism evidence="2 3">
    <name type="scientific">Albidovulum sediminicola</name>
    <dbReference type="NCBI Taxonomy" id="2984331"/>
    <lineage>
        <taxon>Bacteria</taxon>
        <taxon>Pseudomonadati</taxon>
        <taxon>Pseudomonadota</taxon>
        <taxon>Alphaproteobacteria</taxon>
        <taxon>Rhodobacterales</taxon>
        <taxon>Paracoccaceae</taxon>
        <taxon>Albidovulum</taxon>
    </lineage>
</organism>
<dbReference type="PANTHER" id="PTHR33121:SF79">
    <property type="entry name" value="CYCLIC DI-GMP PHOSPHODIESTERASE PDED-RELATED"/>
    <property type="match status" value="1"/>
</dbReference>
<protein>
    <submittedName>
        <fullName evidence="2">EAL domain-containing protein</fullName>
    </submittedName>
</protein>